<gene>
    <name evidence="1" type="ORF">DHETER_LOCUS15059</name>
</gene>
<evidence type="ECO:0000313" key="2">
    <source>
        <dbReference type="Proteomes" id="UP000789702"/>
    </source>
</evidence>
<reference evidence="1" key="1">
    <citation type="submission" date="2021-06" db="EMBL/GenBank/DDBJ databases">
        <authorList>
            <person name="Kallberg Y."/>
            <person name="Tangrot J."/>
            <person name="Rosling A."/>
        </authorList>
    </citation>
    <scope>NUCLEOTIDE SEQUENCE</scope>
    <source>
        <strain evidence="1">IL203A</strain>
    </source>
</reference>
<keyword evidence="2" id="KW-1185">Reference proteome</keyword>
<comment type="caution">
    <text evidence="1">The sequence shown here is derived from an EMBL/GenBank/DDBJ whole genome shotgun (WGS) entry which is preliminary data.</text>
</comment>
<sequence length="67" mass="8063">MQLNIVQYFNQRDLALNHDCMTILKILKDKDKWLVLVDNQANMGIFRYKKARFPLLDKAIQLWVKQI</sequence>
<accession>A0ACA9QSY2</accession>
<dbReference type="EMBL" id="CAJVPU010049589">
    <property type="protein sequence ID" value="CAG8757688.1"/>
    <property type="molecule type" value="Genomic_DNA"/>
</dbReference>
<protein>
    <submittedName>
        <fullName evidence="1">4430_t:CDS:1</fullName>
    </submittedName>
</protein>
<organism evidence="1 2">
    <name type="scientific">Dentiscutata heterogama</name>
    <dbReference type="NCBI Taxonomy" id="1316150"/>
    <lineage>
        <taxon>Eukaryota</taxon>
        <taxon>Fungi</taxon>
        <taxon>Fungi incertae sedis</taxon>
        <taxon>Mucoromycota</taxon>
        <taxon>Glomeromycotina</taxon>
        <taxon>Glomeromycetes</taxon>
        <taxon>Diversisporales</taxon>
        <taxon>Gigasporaceae</taxon>
        <taxon>Dentiscutata</taxon>
    </lineage>
</organism>
<proteinExistence type="predicted"/>
<evidence type="ECO:0000313" key="1">
    <source>
        <dbReference type="EMBL" id="CAG8757688.1"/>
    </source>
</evidence>
<name>A0ACA9QSY2_9GLOM</name>
<dbReference type="Proteomes" id="UP000789702">
    <property type="component" value="Unassembled WGS sequence"/>
</dbReference>
<feature type="non-terminal residue" evidence="1">
    <location>
        <position position="67"/>
    </location>
</feature>